<feature type="non-terminal residue" evidence="2">
    <location>
        <position position="1"/>
    </location>
</feature>
<sequence length="262" mass="29014">DQVRQLGHLYTVLKEEVAQLEATKADQAELENLCLRFSEGDQESISNVLSNLRGQVSSLQGQVSSLQGLASDLQGQKEKVSQQREAESTLPGGKRLPLRSSTEPKPAHISLLLARSKLQEIKQELGEQQVMTKAALEQLVTKTAEQLQQQLDKLPVMVESRGQGQAEGQAVCPVCSTDTGTQLGHLQCYKRLQELMDSLMSQQAVSKVSKVSRQLPGRSQQDEEQLKNIQVSIVQLQRDGKELSSATRSLMDDLQQQEKDIK</sequence>
<gene>
    <name evidence="2" type="ORF">M959_13345</name>
</gene>
<organism evidence="2 3">
    <name type="scientific">Chaetura pelagica</name>
    <name type="common">Chimney swift</name>
    <name type="synonym">Hirundo pelagica</name>
    <dbReference type="NCBI Taxonomy" id="8897"/>
    <lineage>
        <taxon>Eukaryota</taxon>
        <taxon>Metazoa</taxon>
        <taxon>Chordata</taxon>
        <taxon>Craniata</taxon>
        <taxon>Vertebrata</taxon>
        <taxon>Euteleostomi</taxon>
        <taxon>Archelosauria</taxon>
        <taxon>Archosauria</taxon>
        <taxon>Dinosauria</taxon>
        <taxon>Saurischia</taxon>
        <taxon>Theropoda</taxon>
        <taxon>Coelurosauria</taxon>
        <taxon>Aves</taxon>
        <taxon>Neognathae</taxon>
        <taxon>Neoaves</taxon>
        <taxon>Strisores</taxon>
        <taxon>Apodiformes</taxon>
        <taxon>Apodidae</taxon>
        <taxon>Apodinae</taxon>
        <taxon>Chaetura</taxon>
    </lineage>
</organism>
<name>A0A093BL65_CHAPE</name>
<dbReference type="EMBL" id="KN126321">
    <property type="protein sequence ID" value="KFU88829.1"/>
    <property type="molecule type" value="Genomic_DNA"/>
</dbReference>
<reference evidence="3" key="2">
    <citation type="journal article" date="2014" name="Science">
        <title>Comparative genomics reveals insights into avian genome evolution and adaptation.</title>
        <authorList>
            <consortium name="Avian Genome Consortium"/>
            <person name="Zhang G."/>
            <person name="Li C."/>
            <person name="Li Q."/>
            <person name="Li B."/>
            <person name="Larkin D.M."/>
            <person name="Lee C."/>
            <person name="Storz J.F."/>
            <person name="Antunes A."/>
            <person name="Greenwold M.J."/>
            <person name="Meredith R.W."/>
            <person name="Odeen A."/>
            <person name="Cui J."/>
            <person name="Zhou Q."/>
            <person name="Xu L."/>
            <person name="Pan H."/>
            <person name="Wang Z."/>
            <person name="Jin L."/>
            <person name="Zhang P."/>
            <person name="Hu H."/>
            <person name="Yang W."/>
            <person name="Hu J."/>
            <person name="Xiao J."/>
            <person name="Yang Z."/>
            <person name="Liu Y."/>
            <person name="Xie Q."/>
            <person name="Yu H."/>
            <person name="Lian J."/>
            <person name="Wen P."/>
            <person name="Zhang F."/>
            <person name="Li H."/>
            <person name="Zeng Y."/>
            <person name="Xiong Z."/>
            <person name="Liu S."/>
            <person name="Zhou L."/>
            <person name="Huang Z."/>
            <person name="An N."/>
            <person name="Wang J."/>
            <person name="Zheng Q."/>
            <person name="Xiong Y."/>
            <person name="Wang G."/>
            <person name="Wang B."/>
            <person name="Wang J."/>
            <person name="Fan Y."/>
            <person name="da Fonseca R.R."/>
            <person name="Alfaro-Nunez A."/>
            <person name="Schubert M."/>
            <person name="Orlando L."/>
            <person name="Mourier T."/>
            <person name="Howard J.T."/>
            <person name="Ganapathy G."/>
            <person name="Pfenning A."/>
            <person name="Whitney O."/>
            <person name="Rivas M.V."/>
            <person name="Hara E."/>
            <person name="Smith J."/>
            <person name="Farre M."/>
            <person name="Narayan J."/>
            <person name="Slavov G."/>
            <person name="Romanov M.N."/>
            <person name="Borges R."/>
            <person name="Machado J.P."/>
            <person name="Khan I."/>
            <person name="Springer M.S."/>
            <person name="Gatesy J."/>
            <person name="Hoffmann F.G."/>
            <person name="Opazo J.C."/>
            <person name="Hastad O."/>
            <person name="Sawyer R.H."/>
            <person name="Kim H."/>
            <person name="Kim K.W."/>
            <person name="Kim H.J."/>
            <person name="Cho S."/>
            <person name="Li N."/>
            <person name="Huang Y."/>
            <person name="Bruford M.W."/>
            <person name="Zhan X."/>
            <person name="Dixon A."/>
            <person name="Bertelsen M.F."/>
            <person name="Derryberry E."/>
            <person name="Warren W."/>
            <person name="Wilson R.K."/>
            <person name="Li S."/>
            <person name="Ray D.A."/>
            <person name="Green R.E."/>
            <person name="O'Brien S.J."/>
            <person name="Griffin D."/>
            <person name="Johnson W.E."/>
            <person name="Haussler D."/>
            <person name="Ryder O.A."/>
            <person name="Willerslev E."/>
            <person name="Graves G.R."/>
            <person name="Alstrom P."/>
            <person name="Fjeldsa J."/>
            <person name="Mindell D.P."/>
            <person name="Edwards S.V."/>
            <person name="Braun E.L."/>
            <person name="Rahbek C."/>
            <person name="Burt D.W."/>
            <person name="Houde P."/>
            <person name="Zhang Y."/>
            <person name="Yang H."/>
            <person name="Wang J."/>
            <person name="Jarvis E.D."/>
            <person name="Gilbert M.T."/>
            <person name="Wang J."/>
        </authorList>
    </citation>
    <scope>NUCLEOTIDE SEQUENCE [LARGE SCALE GENOMIC DNA]</scope>
</reference>
<dbReference type="AlphaFoldDB" id="A0A093BL65"/>
<reference evidence="2 3" key="1">
    <citation type="submission" date="2013-08" db="EMBL/GenBank/DDBJ databases">
        <title>Genome evolution of avian class.</title>
        <authorList>
            <person name="Zhang G."/>
            <person name="Li C."/>
        </authorList>
    </citation>
    <scope>NUCLEOTIDE SEQUENCE [LARGE SCALE GENOMIC DNA]</scope>
    <source>
        <strain evidence="2">M959</strain>
    </source>
</reference>
<keyword evidence="3" id="KW-1185">Reference proteome</keyword>
<accession>A0A093BL65</accession>
<proteinExistence type="predicted"/>
<feature type="compositionally biased region" description="Basic and acidic residues" evidence="1">
    <location>
        <begin position="75"/>
        <end position="87"/>
    </location>
</feature>
<protein>
    <submittedName>
        <fullName evidence="2">Glutamine-rich protein 2</fullName>
    </submittedName>
</protein>
<dbReference type="Proteomes" id="UP000031515">
    <property type="component" value="Unassembled WGS sequence"/>
</dbReference>
<feature type="region of interest" description="Disordered" evidence="1">
    <location>
        <begin position="74"/>
        <end position="104"/>
    </location>
</feature>
<feature type="region of interest" description="Disordered" evidence="1">
    <location>
        <begin position="242"/>
        <end position="262"/>
    </location>
</feature>
<feature type="non-terminal residue" evidence="2">
    <location>
        <position position="262"/>
    </location>
</feature>
<evidence type="ECO:0000313" key="2">
    <source>
        <dbReference type="EMBL" id="KFU88829.1"/>
    </source>
</evidence>
<evidence type="ECO:0000256" key="1">
    <source>
        <dbReference type="SAM" id="MobiDB-lite"/>
    </source>
</evidence>
<evidence type="ECO:0000313" key="3">
    <source>
        <dbReference type="Proteomes" id="UP000031515"/>
    </source>
</evidence>